<evidence type="ECO:0000313" key="4">
    <source>
        <dbReference type="EMBL" id="GGB04224.1"/>
    </source>
</evidence>
<feature type="signal peptide" evidence="2">
    <location>
        <begin position="1"/>
        <end position="24"/>
    </location>
</feature>
<feature type="compositionally biased region" description="Polar residues" evidence="1">
    <location>
        <begin position="726"/>
        <end position="752"/>
    </location>
</feature>
<keyword evidence="2" id="KW-0732">Signal</keyword>
<dbReference type="EMBL" id="BMJC01000003">
    <property type="protein sequence ID" value="GGB04224.1"/>
    <property type="molecule type" value="Genomic_DNA"/>
</dbReference>
<evidence type="ECO:0000259" key="3">
    <source>
        <dbReference type="Pfam" id="PF20009"/>
    </source>
</evidence>
<dbReference type="Pfam" id="PF20009">
    <property type="entry name" value="GEVED"/>
    <property type="match status" value="1"/>
</dbReference>
<protein>
    <recommendedName>
        <fullName evidence="3">GEVED domain-containing protein</fullName>
    </recommendedName>
</protein>
<dbReference type="InterPro" id="IPR013783">
    <property type="entry name" value="Ig-like_fold"/>
</dbReference>
<gene>
    <name evidence="4" type="ORF">GCM10011511_29420</name>
</gene>
<evidence type="ECO:0000256" key="2">
    <source>
        <dbReference type="SAM" id="SignalP"/>
    </source>
</evidence>
<proteinExistence type="predicted"/>
<evidence type="ECO:0000256" key="1">
    <source>
        <dbReference type="SAM" id="MobiDB-lite"/>
    </source>
</evidence>
<comment type="caution">
    <text evidence="4">The sequence shown here is derived from an EMBL/GenBank/DDBJ whole genome shotgun (WGS) entry which is preliminary data.</text>
</comment>
<dbReference type="NCBIfam" id="TIGR04183">
    <property type="entry name" value="Por_Secre_tail"/>
    <property type="match status" value="1"/>
</dbReference>
<evidence type="ECO:0000313" key="5">
    <source>
        <dbReference type="Proteomes" id="UP000607559"/>
    </source>
</evidence>
<dbReference type="Gene3D" id="2.60.40.10">
    <property type="entry name" value="Immunoglobulins"/>
    <property type="match status" value="1"/>
</dbReference>
<accession>A0A8J2UE79</accession>
<keyword evidence="5" id="KW-1185">Reference proteome</keyword>
<dbReference type="InterPro" id="IPR045474">
    <property type="entry name" value="GEVED"/>
</dbReference>
<feature type="chain" id="PRO_5035304323" description="GEVED domain-containing protein" evidence="2">
    <location>
        <begin position="25"/>
        <end position="872"/>
    </location>
</feature>
<organism evidence="4 5">
    <name type="scientific">Puia dinghuensis</name>
    <dbReference type="NCBI Taxonomy" id="1792502"/>
    <lineage>
        <taxon>Bacteria</taxon>
        <taxon>Pseudomonadati</taxon>
        <taxon>Bacteroidota</taxon>
        <taxon>Chitinophagia</taxon>
        <taxon>Chitinophagales</taxon>
        <taxon>Chitinophagaceae</taxon>
        <taxon>Puia</taxon>
    </lineage>
</organism>
<feature type="domain" description="GEVED" evidence="3">
    <location>
        <begin position="602"/>
        <end position="683"/>
    </location>
</feature>
<reference evidence="4" key="2">
    <citation type="submission" date="2020-09" db="EMBL/GenBank/DDBJ databases">
        <authorList>
            <person name="Sun Q."/>
            <person name="Zhou Y."/>
        </authorList>
    </citation>
    <scope>NUCLEOTIDE SEQUENCE</scope>
    <source>
        <strain evidence="4">CGMCC 1.15448</strain>
    </source>
</reference>
<dbReference type="InterPro" id="IPR026444">
    <property type="entry name" value="Secre_tail"/>
</dbReference>
<dbReference type="Proteomes" id="UP000607559">
    <property type="component" value="Unassembled WGS sequence"/>
</dbReference>
<dbReference type="RefSeq" id="WP_188932939.1">
    <property type="nucleotide sequence ID" value="NZ_BMJC01000003.1"/>
</dbReference>
<reference evidence="4" key="1">
    <citation type="journal article" date="2014" name="Int. J. Syst. Evol. Microbiol.">
        <title>Complete genome sequence of Corynebacterium casei LMG S-19264T (=DSM 44701T), isolated from a smear-ripened cheese.</title>
        <authorList>
            <consortium name="US DOE Joint Genome Institute (JGI-PGF)"/>
            <person name="Walter F."/>
            <person name="Albersmeier A."/>
            <person name="Kalinowski J."/>
            <person name="Ruckert C."/>
        </authorList>
    </citation>
    <scope>NUCLEOTIDE SEQUENCE</scope>
    <source>
        <strain evidence="4">CGMCC 1.15448</strain>
    </source>
</reference>
<name>A0A8J2UE79_9BACT</name>
<sequence>MKPLYFIRLLFLLGFYFISGISYAQCPGTAVTATLKWDNRWWLITTGNYAYNAAKGVGVTTAMSQSQNFTLGTNRVNIATAIAALGDNTTIQSTAQAGSFGSGTAVEFNGNGTMTFTFDTVVANLNFSLYAIDKSQTANVTATDGSGNPLDITMAADALGTLFVAGSGTTSATAMASAATVAFTSPRSTVNVTIGGFTPAGTNGVKTVTITIGGTAGTWWLSDLSACVYRSFPTNYYTVAKPFTGQPAYILNTSNAATASTTDVNTGNCRWVMTDNTATNKWLNSFGYDPYEHFLYYVKDGMGVTTNRAIKKYDFNTLSGLNATMSSGTISTLIADVRAAPFNIPTFDIAVESGAASFYNGSLYIGIEGTNNNSTATSGRYSMAWRIDFDASFNPIKAAQVYAVKADNGTGTLLHDWGDFSISNGVMYDFNSAGSGSWIHYDLQTGLIVSTYPANSNPVPGESGVAWNENVYWLGGLVDSIALYNKNGTIGPESHLAGKAAIDWTTSGSGDGSDAFKPPLDYGDAPASYDPAGSDPATHDFDSTLKLGTYWNAEFAKKTSANATGDGATDDGIPILPTFTNYQTTYGANVNVYNHTGANATLIGWIDLNNDGLFDASEGSTPVTVSSSTSMQSIALSWTGAASIPLSATNVFMRIRLTSASNGMTVNNALGYYSNGEVEDYMIPVSVVLATRLVSFTGVPLNGHDVRLNWATANEMNMQSYTIERSSDGTTWGSLRTLTPNNRPESTQQYSTDDLDPQNGDSYYRLRMTDYGGSAYYSEVVKVNLDNVSFTLTVAPNPFKGSLVANVALGKEETLFIRLIDTRGNLLYSQSVNGKQGTNLINLNHLPELPQGLYILEVLSPSGTAREKIVRD</sequence>
<dbReference type="AlphaFoldDB" id="A0A8J2UE79"/>
<feature type="region of interest" description="Disordered" evidence="1">
    <location>
        <begin position="726"/>
        <end position="756"/>
    </location>
</feature>